<comment type="caution">
    <text evidence="2">The sequence shown here is derived from an EMBL/GenBank/DDBJ whole genome shotgun (WGS) entry which is preliminary data.</text>
</comment>
<proteinExistence type="predicted"/>
<feature type="region of interest" description="Disordered" evidence="1">
    <location>
        <begin position="30"/>
        <end position="61"/>
    </location>
</feature>
<evidence type="ECO:0000313" key="2">
    <source>
        <dbReference type="EMBL" id="CAF0800161.1"/>
    </source>
</evidence>
<evidence type="ECO:0000313" key="3">
    <source>
        <dbReference type="Proteomes" id="UP000663854"/>
    </source>
</evidence>
<name>A0A813SUY1_9BILA</name>
<sequence length="122" mass="11955">MDASKKPASQAIVAPVKVPEPAAVVAPTAALTKDATTGSAKSPTAKPNEAAPVAGEPKTASAPVAVPVVVSQPKIKRVLTPDPTKTGIATSALTSLTALGGGAIPVRMPVTMTPSALKNSAV</sequence>
<dbReference type="AlphaFoldDB" id="A0A813SUY1"/>
<protein>
    <submittedName>
        <fullName evidence="2">Uncharacterized protein</fullName>
    </submittedName>
</protein>
<dbReference type="EMBL" id="CAJNOH010000042">
    <property type="protein sequence ID" value="CAF0800161.1"/>
    <property type="molecule type" value="Genomic_DNA"/>
</dbReference>
<dbReference type="Proteomes" id="UP000663854">
    <property type="component" value="Unassembled WGS sequence"/>
</dbReference>
<evidence type="ECO:0000256" key="1">
    <source>
        <dbReference type="SAM" id="MobiDB-lite"/>
    </source>
</evidence>
<organism evidence="2 3">
    <name type="scientific">Rotaria sordida</name>
    <dbReference type="NCBI Taxonomy" id="392033"/>
    <lineage>
        <taxon>Eukaryota</taxon>
        <taxon>Metazoa</taxon>
        <taxon>Spiralia</taxon>
        <taxon>Gnathifera</taxon>
        <taxon>Rotifera</taxon>
        <taxon>Eurotatoria</taxon>
        <taxon>Bdelloidea</taxon>
        <taxon>Philodinida</taxon>
        <taxon>Philodinidae</taxon>
        <taxon>Rotaria</taxon>
    </lineage>
</organism>
<gene>
    <name evidence="2" type="ORF">PYM288_LOCUS4568</name>
</gene>
<reference evidence="2" key="1">
    <citation type="submission" date="2021-02" db="EMBL/GenBank/DDBJ databases">
        <authorList>
            <person name="Nowell W R."/>
        </authorList>
    </citation>
    <scope>NUCLEOTIDE SEQUENCE</scope>
</reference>
<accession>A0A813SUY1</accession>